<dbReference type="InterPro" id="IPR016643">
    <property type="entry name" value="26S_Psome_Rpn1"/>
</dbReference>
<evidence type="ECO:0000259" key="6">
    <source>
        <dbReference type="Pfam" id="PF18051"/>
    </source>
</evidence>
<evidence type="ECO:0000259" key="5">
    <source>
        <dbReference type="Pfam" id="PF17781"/>
    </source>
</evidence>
<dbReference type="SUPFAM" id="SSF48371">
    <property type="entry name" value="ARM repeat"/>
    <property type="match status" value="1"/>
</dbReference>
<feature type="domain" description="RPN1 N-terminal" evidence="5">
    <location>
        <begin position="58"/>
        <end position="360"/>
    </location>
</feature>
<proteinExistence type="inferred from homology"/>
<dbReference type="GO" id="GO:0034515">
    <property type="term" value="C:proteasome storage granule"/>
    <property type="evidence" value="ECO:0007669"/>
    <property type="project" value="TreeGrafter"/>
</dbReference>
<dbReference type="Gene3D" id="1.25.10.10">
    <property type="entry name" value="Leucine-rich Repeat Variant"/>
    <property type="match status" value="1"/>
</dbReference>
<feature type="compositionally biased region" description="Basic and acidic residues" evidence="4">
    <location>
        <begin position="641"/>
        <end position="657"/>
    </location>
</feature>
<dbReference type="GO" id="GO:0005634">
    <property type="term" value="C:nucleus"/>
    <property type="evidence" value="ECO:0007669"/>
    <property type="project" value="TreeGrafter"/>
</dbReference>
<dbReference type="GO" id="GO:0043161">
    <property type="term" value="P:proteasome-mediated ubiquitin-dependent protein catabolic process"/>
    <property type="evidence" value="ECO:0007669"/>
    <property type="project" value="TreeGrafter"/>
</dbReference>
<feature type="compositionally biased region" description="Acidic residues" evidence="4">
    <location>
        <begin position="34"/>
        <end position="43"/>
    </location>
</feature>
<dbReference type="AlphaFoldDB" id="A0A7S2S7N3"/>
<comment type="similarity">
    <text evidence="1">Belongs to the proteasome subunit S2 family.</text>
</comment>
<dbReference type="InterPro" id="IPR011989">
    <property type="entry name" value="ARM-like"/>
</dbReference>
<dbReference type="GO" id="GO:0008540">
    <property type="term" value="C:proteasome regulatory particle, base subcomplex"/>
    <property type="evidence" value="ECO:0007669"/>
    <property type="project" value="TreeGrafter"/>
</dbReference>
<gene>
    <name evidence="7" type="ORF">QSP1433_LOCUS10705</name>
</gene>
<dbReference type="InterPro" id="IPR016024">
    <property type="entry name" value="ARM-type_fold"/>
</dbReference>
<evidence type="ECO:0000256" key="4">
    <source>
        <dbReference type="SAM" id="MobiDB-lite"/>
    </source>
</evidence>
<reference evidence="7" key="1">
    <citation type="submission" date="2021-01" db="EMBL/GenBank/DDBJ databases">
        <authorList>
            <person name="Corre E."/>
            <person name="Pelletier E."/>
            <person name="Niang G."/>
            <person name="Scheremetjew M."/>
            <person name="Finn R."/>
            <person name="Kale V."/>
            <person name="Holt S."/>
            <person name="Cochrane G."/>
            <person name="Meng A."/>
            <person name="Brown T."/>
            <person name="Cohen L."/>
        </authorList>
    </citation>
    <scope>NUCLEOTIDE SEQUENCE</scope>
    <source>
        <strain evidence="7">NY070348D</strain>
    </source>
</reference>
<dbReference type="PANTHER" id="PTHR10943">
    <property type="entry name" value="26S PROTEASOME NON-ATPASE REGULATORY SUBUNIT"/>
    <property type="match status" value="1"/>
</dbReference>
<name>A0A7S2S7N3_9STRA</name>
<organism evidence="7">
    <name type="scientific">Mucochytrium quahogii</name>
    <dbReference type="NCBI Taxonomy" id="96639"/>
    <lineage>
        <taxon>Eukaryota</taxon>
        <taxon>Sar</taxon>
        <taxon>Stramenopiles</taxon>
        <taxon>Bigyra</taxon>
        <taxon>Labyrinthulomycetes</taxon>
        <taxon>Thraustochytrida</taxon>
        <taxon>Thraustochytriidae</taxon>
        <taxon>Mucochytrium</taxon>
    </lineage>
</organism>
<keyword evidence="2" id="KW-0677">Repeat</keyword>
<evidence type="ECO:0008006" key="8">
    <source>
        <dbReference type="Google" id="ProtNLM"/>
    </source>
</evidence>
<dbReference type="Pfam" id="PF01851">
    <property type="entry name" value="PC_rep"/>
    <property type="match status" value="3"/>
</dbReference>
<dbReference type="GO" id="GO:0030234">
    <property type="term" value="F:enzyme regulator activity"/>
    <property type="evidence" value="ECO:0007669"/>
    <property type="project" value="InterPro"/>
</dbReference>
<sequence length="949" mass="103897">MSEEDGKNATIKVRSTDMEIENEDQEPVPPEMAPVEDSDDDEDKDKLSEEDLLLKTTLEKAVTKLTDPATEDAGREQAVETLAKEIRSATSSMTSVPKPLKFLRPHYDTLKTFHTALPKGKLKLALADVLSVLAMTMAEEGSRECLRYKLDGNRHELGPWGHEFIRALSGEISQEFAARTTATPPQDCADLLGLVDDIVPFQMDHNSETEAVDLLLEVNALERVMKYVNESNFERVCLYLLRFAEYCIAIEDLESVMGVAYKLYFRQEQYPDALRVAMRINNLELVNETMAAAKGKDSEVEKQLALMLGANKYFGYNTEDESVNRLVSNEDLWEHFQSLARELNVEEAKTPEDVYKSHLSETSSLMREAAQVESARQNLASTFVNAFVNCGFQNDALMTPADSKWLYKNKEHGMISAAASLGMILLWNVNEGMSQIDKYLYSSEFIKAGALLALGLVNCGVRDDVDPALGLLPEHLEEGKKDTVRTTAALGLGLAYAGNPKEDVAEALIPVIADTESKTNMEVISIAALSLGLVFAGTGNEDVCTTIVQRLMESSDAELDQPISKMLCVGLGILFLGTQDNADAAIEAVRTVEHRISKFAVVLIETCAYAGTGNVLQVQKLMHLCAEHLDKNGDQVGEATAEGKEDGADAEGKGGEEKQEEELSEEEKEKEKQEAASNAMYQSAAVIGVALITMGESVGQEMAERAFQHLLQYGDLAVRRAVPLAMALSHISDPQYAMIDILSKLTHDADSPTAMSAIFSLGLMSAGTNNSRVAQLLRSLASFYSKEPNPLFIVRLAQGLLHAGKGLVTLSPIHSDRTLMSYPAIAGILVVIYCCLDLKATLLGRFHYLMYTLACAIRPRMLMTLDATTLEPIQVKVRVGQAVETVGQAGKPKTITGFQTHTTPVLLGHGDRAELASDEYEILTTVLEGMVLLKKKTKKASSESTPAEQ</sequence>
<dbReference type="InterPro" id="IPR041433">
    <property type="entry name" value="RPN1_C"/>
</dbReference>
<evidence type="ECO:0000313" key="7">
    <source>
        <dbReference type="EMBL" id="CAD9690670.1"/>
    </source>
</evidence>
<keyword evidence="3" id="KW-0647">Proteasome</keyword>
<evidence type="ECO:0000256" key="2">
    <source>
        <dbReference type="ARBA" id="ARBA00022737"/>
    </source>
</evidence>
<evidence type="ECO:0000256" key="1">
    <source>
        <dbReference type="ARBA" id="ARBA00005460"/>
    </source>
</evidence>
<dbReference type="GO" id="GO:0042176">
    <property type="term" value="P:regulation of protein catabolic process"/>
    <property type="evidence" value="ECO:0007669"/>
    <property type="project" value="InterPro"/>
</dbReference>
<dbReference type="PIRSF" id="PIRSF015965">
    <property type="entry name" value="26S_Psome_Rpn1"/>
    <property type="match status" value="1"/>
</dbReference>
<feature type="region of interest" description="Disordered" evidence="4">
    <location>
        <begin position="636"/>
        <end position="677"/>
    </location>
</feature>
<dbReference type="InterPro" id="IPR040892">
    <property type="entry name" value="RPN1_N"/>
</dbReference>
<protein>
    <recommendedName>
        <fullName evidence="8">26S proteasome non-ATPase regulatory subunit 2</fullName>
    </recommendedName>
</protein>
<dbReference type="EMBL" id="HBHK01017044">
    <property type="protein sequence ID" value="CAD9690670.1"/>
    <property type="molecule type" value="Transcribed_RNA"/>
</dbReference>
<feature type="domain" description="26S proteasome non-ATPase regulatory subunit RPN1 C-terminal" evidence="6">
    <location>
        <begin position="886"/>
        <end position="937"/>
    </location>
</feature>
<dbReference type="Pfam" id="PF18051">
    <property type="entry name" value="RPN1_C"/>
    <property type="match status" value="1"/>
</dbReference>
<evidence type="ECO:0000256" key="3">
    <source>
        <dbReference type="ARBA" id="ARBA00022942"/>
    </source>
</evidence>
<accession>A0A7S2S7N3</accession>
<dbReference type="Pfam" id="PF17781">
    <property type="entry name" value="RPN1_RPN2_N"/>
    <property type="match status" value="1"/>
</dbReference>
<dbReference type="InterPro" id="IPR002015">
    <property type="entry name" value="Proteasome/cyclosome_rpt"/>
</dbReference>
<dbReference type="PANTHER" id="PTHR10943:SF1">
    <property type="entry name" value="26S PROTEASOME NON-ATPASE REGULATORY SUBUNIT 2"/>
    <property type="match status" value="1"/>
</dbReference>
<feature type="region of interest" description="Disordered" evidence="4">
    <location>
        <begin position="1"/>
        <end position="49"/>
    </location>
</feature>